<protein>
    <submittedName>
        <fullName evidence="4">Oligogalacturonate lyase</fullName>
    </submittedName>
</protein>
<proteinExistence type="predicted"/>
<keyword evidence="5" id="KW-1185">Reference proteome</keyword>
<sequence length="474" mass="52230">MTEASRRAALKRLGGAAALLAPAMHAAQGRAQTQVRAQTRTQAQAPAPSQAGTPAPAAPRGPVPRSWVDPKTGRRIVRVSDEDGSGVLYFYRNAFTPEGDVMVVKTPSGIAAVRLEDWKTTLLVAGRQNELLFMLRTTREAVYSVTAPGDGEAADRPKTIYAIHVDTKAVRRLARIDAGGISGANADDTLLLGQVAYGAKPLQPRDPAGIDRFGQAEYAALGPDGKPLNFARAKGVRMLERWAARVPAELFTIDMKTGARKVLYRTEEWIGHAQFSPTDPGLIRFCMEGPWHRVDRIRLIRADGTGLRGAHTRTMNMEIWGHEFFSHDGKWLWYDLQTPRGQVFWVAGLELATGRRVWKRVDRNDWGVHFNIAPDNRTFASDGGDLDMVAHAPDGKWISLLEAQAIVDADLASYDESLVTIERFRSTRLVDMAAHDYRLEPNLRFTPDGKWLVFASNMHGASHVYAVEAFAAGS</sequence>
<gene>
    <name evidence="4" type="ORF">GJV26_23150</name>
</gene>
<dbReference type="InterPro" id="IPR027946">
    <property type="entry name" value="Ogl_dom"/>
</dbReference>
<evidence type="ECO:0000313" key="5">
    <source>
        <dbReference type="Proteomes" id="UP000431684"/>
    </source>
</evidence>
<feature type="signal peptide" evidence="2">
    <location>
        <begin position="1"/>
        <end position="26"/>
    </location>
</feature>
<dbReference type="SUPFAM" id="SSF82171">
    <property type="entry name" value="DPP6 N-terminal domain-like"/>
    <property type="match status" value="1"/>
</dbReference>
<organism evidence="4 5">
    <name type="scientific">Pseudoduganella dura</name>
    <dbReference type="NCBI Taxonomy" id="321982"/>
    <lineage>
        <taxon>Bacteria</taxon>
        <taxon>Pseudomonadati</taxon>
        <taxon>Pseudomonadota</taxon>
        <taxon>Betaproteobacteria</taxon>
        <taxon>Burkholderiales</taxon>
        <taxon>Oxalobacteraceae</taxon>
        <taxon>Telluria group</taxon>
        <taxon>Pseudoduganella</taxon>
    </lineage>
</organism>
<dbReference type="Pfam" id="PF14583">
    <property type="entry name" value="Pectate_lyase22"/>
    <property type="match status" value="1"/>
</dbReference>
<dbReference type="InterPro" id="IPR015943">
    <property type="entry name" value="WD40/YVTN_repeat-like_dom_sf"/>
</dbReference>
<accession>A0A6I3XPX3</accession>
<feature type="domain" description="Oligogalacturonate lyase" evidence="3">
    <location>
        <begin position="247"/>
        <end position="334"/>
    </location>
</feature>
<dbReference type="EMBL" id="WNWM01000002">
    <property type="protein sequence ID" value="MUI15332.1"/>
    <property type="molecule type" value="Genomic_DNA"/>
</dbReference>
<feature type="region of interest" description="Disordered" evidence="1">
    <location>
        <begin position="29"/>
        <end position="69"/>
    </location>
</feature>
<dbReference type="AlphaFoldDB" id="A0A6I3XPX3"/>
<comment type="caution">
    <text evidence="4">The sequence shown here is derived from an EMBL/GenBank/DDBJ whole genome shotgun (WGS) entry which is preliminary data.</text>
</comment>
<feature type="compositionally biased region" description="Low complexity" evidence="1">
    <location>
        <begin position="29"/>
        <end position="55"/>
    </location>
</feature>
<dbReference type="OrthoDB" id="8432779at2"/>
<evidence type="ECO:0000259" key="3">
    <source>
        <dbReference type="Pfam" id="PF14583"/>
    </source>
</evidence>
<dbReference type="PROSITE" id="PS51318">
    <property type="entry name" value="TAT"/>
    <property type="match status" value="1"/>
</dbReference>
<keyword evidence="4" id="KW-0456">Lyase</keyword>
<feature type="chain" id="PRO_5026111995" evidence="2">
    <location>
        <begin position="27"/>
        <end position="474"/>
    </location>
</feature>
<dbReference type="InterPro" id="IPR006311">
    <property type="entry name" value="TAT_signal"/>
</dbReference>
<reference evidence="4 5" key="1">
    <citation type="submission" date="2019-11" db="EMBL/GenBank/DDBJ databases">
        <title>Draft Genome Sequences of Six Type Strains of the Genus Massilia.</title>
        <authorList>
            <person name="Miess H."/>
            <person name="Frediansyah A."/>
            <person name="Goeker M."/>
            <person name="Gross H."/>
        </authorList>
    </citation>
    <scope>NUCLEOTIDE SEQUENCE [LARGE SCALE GENOMIC DNA]</scope>
    <source>
        <strain evidence="4 5">DSM 17513</strain>
    </source>
</reference>
<dbReference type="InterPro" id="IPR011659">
    <property type="entry name" value="WD40"/>
</dbReference>
<evidence type="ECO:0000313" key="4">
    <source>
        <dbReference type="EMBL" id="MUI15332.1"/>
    </source>
</evidence>
<keyword evidence="2" id="KW-0732">Signal</keyword>
<evidence type="ECO:0000256" key="1">
    <source>
        <dbReference type="SAM" id="MobiDB-lite"/>
    </source>
</evidence>
<dbReference type="RefSeq" id="WP_155711036.1">
    <property type="nucleotide sequence ID" value="NZ_BMWU01000004.1"/>
</dbReference>
<dbReference type="Gene3D" id="2.130.10.10">
    <property type="entry name" value="YVTN repeat-like/Quinoprotein amine dehydrogenase"/>
    <property type="match status" value="1"/>
</dbReference>
<dbReference type="GO" id="GO:0047487">
    <property type="term" value="F:oligogalacturonide lyase activity"/>
    <property type="evidence" value="ECO:0007669"/>
    <property type="project" value="InterPro"/>
</dbReference>
<evidence type="ECO:0000256" key="2">
    <source>
        <dbReference type="SAM" id="SignalP"/>
    </source>
</evidence>
<dbReference type="Pfam" id="PF07676">
    <property type="entry name" value="PD40"/>
    <property type="match status" value="1"/>
</dbReference>
<dbReference type="Proteomes" id="UP000431684">
    <property type="component" value="Unassembled WGS sequence"/>
</dbReference>
<dbReference type="GO" id="GO:0045490">
    <property type="term" value="P:pectin catabolic process"/>
    <property type="evidence" value="ECO:0007669"/>
    <property type="project" value="InterPro"/>
</dbReference>
<name>A0A6I3XPX3_9BURK</name>